<dbReference type="EMBL" id="BMVU01000023">
    <property type="protein sequence ID" value="GGX86018.1"/>
    <property type="molecule type" value="Genomic_DNA"/>
</dbReference>
<feature type="compositionally biased region" description="Low complexity" evidence="1">
    <location>
        <begin position="17"/>
        <end position="35"/>
    </location>
</feature>
<evidence type="ECO:0000313" key="2">
    <source>
        <dbReference type="EMBL" id="GGX86018.1"/>
    </source>
</evidence>
<gene>
    <name evidence="2" type="ORF">GCM10010358_45180</name>
</gene>
<sequence length="576" mass="54932">MSAPGSAAGGPVNTVRVGDGSAVVSGSGPGSADVVRTPRKVFWPSSARRPASRAVPSSAGLCEMVSVRTACPGRGRAAVSGTRRRSCATGTVRPSRVVTAGSPAGRAGPFPRSASSPVAGRTTIRPGGGGVTEGVDAGVSGAVGGGGGVPPSPGPRPPPETCPPVPPVPAVSPRSDSRCRSVAGSAQGRDRVASLLAAGSAVVAGFGPVPSPCTAGAVPGSTFEDVVVTGAGAVATGSLPVFTVLSVCTALSVFTVLSVAGRSAGDGAGPRASASGSRTSAPGNAVSAASVPLVVSVAPSGVAAGGGPASGRTRTGAPGPSRVSSTAARTGRFVPSDATGGPSTTARSVPAPSSSSAASGDPSAGGGVSETTTVSGGACVDAGFPAGAGPAFTSRTPALSPRPSTLPRPSPVPVSAYELVVLTFGGAAVVSAAGAGAFSDGSEATPVPDEPTVSGEETVAGGVTVSEEVAVSGEAAVPEEGSVSGECEVCGEPSAVVCEPSTGAVPSEARVPWDGVEEGVWVFPEAGTPVGRPPVPVPVFVFVPVPVPVPVPGAVEVLGAAVEVFDALETMGPPVP</sequence>
<organism evidence="2 3">
    <name type="scientific">Streptomyces minutiscleroticus</name>
    <dbReference type="NCBI Taxonomy" id="68238"/>
    <lineage>
        <taxon>Bacteria</taxon>
        <taxon>Bacillati</taxon>
        <taxon>Actinomycetota</taxon>
        <taxon>Actinomycetes</taxon>
        <taxon>Kitasatosporales</taxon>
        <taxon>Streptomycetaceae</taxon>
        <taxon>Streptomyces</taxon>
    </lineage>
</organism>
<dbReference type="Proteomes" id="UP000619244">
    <property type="component" value="Unassembled WGS sequence"/>
</dbReference>
<proteinExistence type="predicted"/>
<feature type="compositionally biased region" description="Low complexity" evidence="1">
    <location>
        <begin position="342"/>
        <end position="362"/>
    </location>
</feature>
<reference evidence="2" key="2">
    <citation type="submission" date="2020-09" db="EMBL/GenBank/DDBJ databases">
        <authorList>
            <person name="Sun Q."/>
            <person name="Ohkuma M."/>
        </authorList>
    </citation>
    <scope>NUCLEOTIDE SEQUENCE</scope>
    <source>
        <strain evidence="2">JCM 4790</strain>
    </source>
</reference>
<reference evidence="2" key="1">
    <citation type="journal article" date="2014" name="Int. J. Syst. Evol. Microbiol.">
        <title>Complete genome sequence of Corynebacterium casei LMG S-19264T (=DSM 44701T), isolated from a smear-ripened cheese.</title>
        <authorList>
            <consortium name="US DOE Joint Genome Institute (JGI-PGF)"/>
            <person name="Walter F."/>
            <person name="Albersmeier A."/>
            <person name="Kalinowski J."/>
            <person name="Ruckert C."/>
        </authorList>
    </citation>
    <scope>NUCLEOTIDE SEQUENCE</scope>
    <source>
        <strain evidence="2">JCM 4790</strain>
    </source>
</reference>
<evidence type="ECO:0000313" key="3">
    <source>
        <dbReference type="Proteomes" id="UP000619244"/>
    </source>
</evidence>
<dbReference type="AlphaFoldDB" id="A0A918NPK1"/>
<feature type="region of interest" description="Disordered" evidence="1">
    <location>
        <begin position="82"/>
        <end position="185"/>
    </location>
</feature>
<feature type="region of interest" description="Disordered" evidence="1">
    <location>
        <begin position="302"/>
        <end position="371"/>
    </location>
</feature>
<feature type="region of interest" description="Disordered" evidence="1">
    <location>
        <begin position="1"/>
        <end position="35"/>
    </location>
</feature>
<keyword evidence="3" id="KW-1185">Reference proteome</keyword>
<name>A0A918NPK1_9ACTN</name>
<comment type="caution">
    <text evidence="2">The sequence shown here is derived from an EMBL/GenBank/DDBJ whole genome shotgun (WGS) entry which is preliminary data.</text>
</comment>
<feature type="region of interest" description="Disordered" evidence="1">
    <location>
        <begin position="263"/>
        <end position="283"/>
    </location>
</feature>
<accession>A0A918NPK1</accession>
<protein>
    <submittedName>
        <fullName evidence="2">Uncharacterized protein</fullName>
    </submittedName>
</protein>
<evidence type="ECO:0000256" key="1">
    <source>
        <dbReference type="SAM" id="MobiDB-lite"/>
    </source>
</evidence>
<feature type="compositionally biased region" description="Pro residues" evidence="1">
    <location>
        <begin position="150"/>
        <end position="170"/>
    </location>
</feature>